<keyword evidence="4" id="KW-0378">Hydrolase</keyword>
<evidence type="ECO:0000256" key="5">
    <source>
        <dbReference type="ARBA" id="ARBA00022825"/>
    </source>
</evidence>
<evidence type="ECO:0000256" key="1">
    <source>
        <dbReference type="ARBA" id="ARBA00011073"/>
    </source>
</evidence>
<dbReference type="PANTHER" id="PTHR43806:SF11">
    <property type="entry name" value="CEREVISIN-RELATED"/>
    <property type="match status" value="1"/>
</dbReference>
<feature type="domain" description="Peptidase S8/S53" evidence="8">
    <location>
        <begin position="13"/>
        <end position="291"/>
    </location>
</feature>
<dbReference type="Gene3D" id="3.40.50.200">
    <property type="entry name" value="Peptidase S8/S53 domain"/>
    <property type="match status" value="1"/>
</dbReference>
<proteinExistence type="inferred from homology"/>
<dbReference type="Gene3D" id="3.50.30.30">
    <property type="match status" value="1"/>
</dbReference>
<keyword evidence="3 7" id="KW-0732">Signal</keyword>
<evidence type="ECO:0000256" key="6">
    <source>
        <dbReference type="PROSITE-ProRule" id="PRU01240"/>
    </source>
</evidence>
<name>A0ABR2WFQ5_9FUNG</name>
<comment type="caution">
    <text evidence="6">Lacks conserved residue(s) required for the propagation of feature annotation.</text>
</comment>
<accession>A0ABR2WFQ5</accession>
<keyword evidence="11" id="KW-1185">Reference proteome</keyword>
<sequence length="590" mass="62945">MLFISITLLYSLSDAYDGEVGSIQGDSDPKDCQGHGAHVAGIIGAHDSNFVGVAPDVTLGAYKVFGCDEGPPDGMIIKGVEMAVTDKMDVINLSLGGALPYSDDPISRALNNDAGVVVVVAAGNDGMSGLWTIGSPSTATNAIGVASFDHVKYPGQSFTINEDKDWWVQPIKGRSYWKVRSLLQGRILRTVKGVNAQNAGAVGAFVYSSTSGAYIATTMDPSLKIPLMGLQVSDAAYLNDLFTKNKNLSITFDTEHKLYENPNGGKLSSFTAWGPDFELNFKPDVGAPGGLIYSTFLIAKGSYAHLRAGAVKELNFDGIASAAKQGARLINVWDAICANTLVSPSKFSFNDTTHLKDAHTFTVTNNGEKSVTYAIKHVPAVSVNGYDKKGYPTLQNPFVFSGSSAVVRLSPSTVTVRPGQSKQVKVVFSPPKFDKKDLWIYSGYVHFKPLNSEDNEVSVPYAGVAGDLHSITVIDTKGERQPSVVSLVSGAPKKVYSLVGNDVPLLRKGKELGLIGLVEGGFSRNYPGTDIKVTFDGSIIVVKNGRAQEVEAPSGTYTLTVKGFKPFGNPNTPADFDTWTSAPFEVKRAN</sequence>
<evidence type="ECO:0000256" key="2">
    <source>
        <dbReference type="ARBA" id="ARBA00022670"/>
    </source>
</evidence>
<evidence type="ECO:0000256" key="7">
    <source>
        <dbReference type="SAM" id="SignalP"/>
    </source>
</evidence>
<dbReference type="Pfam" id="PF00082">
    <property type="entry name" value="Peptidase_S8"/>
    <property type="match status" value="1"/>
</dbReference>
<keyword evidence="5" id="KW-0720">Serine protease</keyword>
<gene>
    <name evidence="10" type="ORF">K7432_015759</name>
</gene>
<comment type="similarity">
    <text evidence="1 6">Belongs to the peptidase S8 family.</text>
</comment>
<dbReference type="EMBL" id="JASJQH010002263">
    <property type="protein sequence ID" value="KAK9760330.1"/>
    <property type="molecule type" value="Genomic_DNA"/>
</dbReference>
<dbReference type="Pfam" id="PF06280">
    <property type="entry name" value="fn3_5"/>
    <property type="match status" value="1"/>
</dbReference>
<dbReference type="PANTHER" id="PTHR43806">
    <property type="entry name" value="PEPTIDASE S8"/>
    <property type="match status" value="1"/>
</dbReference>
<dbReference type="Gene3D" id="2.60.40.1710">
    <property type="entry name" value="Subtilisin-like superfamily"/>
    <property type="match status" value="1"/>
</dbReference>
<protein>
    <submittedName>
        <fullName evidence="10">Uncharacterized protein</fullName>
    </submittedName>
</protein>
<dbReference type="InterPro" id="IPR000209">
    <property type="entry name" value="Peptidase_S8/S53_dom"/>
</dbReference>
<dbReference type="InterPro" id="IPR050131">
    <property type="entry name" value="Peptidase_S8_subtilisin-like"/>
</dbReference>
<evidence type="ECO:0000259" key="8">
    <source>
        <dbReference type="Pfam" id="PF00082"/>
    </source>
</evidence>
<feature type="signal peptide" evidence="7">
    <location>
        <begin position="1"/>
        <end position="15"/>
    </location>
</feature>
<dbReference type="InterPro" id="IPR010435">
    <property type="entry name" value="C5a/SBT2-like_Fn3"/>
</dbReference>
<comment type="caution">
    <text evidence="10">The sequence shown here is derived from an EMBL/GenBank/DDBJ whole genome shotgun (WGS) entry which is preliminary data.</text>
</comment>
<evidence type="ECO:0000259" key="9">
    <source>
        <dbReference type="Pfam" id="PF06280"/>
    </source>
</evidence>
<evidence type="ECO:0000256" key="4">
    <source>
        <dbReference type="ARBA" id="ARBA00022801"/>
    </source>
</evidence>
<dbReference type="InterPro" id="IPR036852">
    <property type="entry name" value="Peptidase_S8/S53_dom_sf"/>
</dbReference>
<evidence type="ECO:0000256" key="3">
    <source>
        <dbReference type="ARBA" id="ARBA00022729"/>
    </source>
</evidence>
<dbReference type="SUPFAM" id="SSF52743">
    <property type="entry name" value="Subtilisin-like"/>
    <property type="match status" value="1"/>
</dbReference>
<feature type="domain" description="C5a peptidase/Subtilisin-like protease SBT2-like Fn3-like" evidence="9">
    <location>
        <begin position="348"/>
        <end position="461"/>
    </location>
</feature>
<dbReference type="PROSITE" id="PS51892">
    <property type="entry name" value="SUBTILASE"/>
    <property type="match status" value="1"/>
</dbReference>
<reference evidence="10 11" key="1">
    <citation type="submission" date="2023-04" db="EMBL/GenBank/DDBJ databases">
        <title>Genome of Basidiobolus ranarum AG-B5.</title>
        <authorList>
            <person name="Stajich J.E."/>
            <person name="Carter-House D."/>
            <person name="Gryganskyi A."/>
        </authorList>
    </citation>
    <scope>NUCLEOTIDE SEQUENCE [LARGE SCALE GENOMIC DNA]</scope>
    <source>
        <strain evidence="10 11">AG-B5</strain>
    </source>
</reference>
<evidence type="ECO:0000313" key="11">
    <source>
        <dbReference type="Proteomes" id="UP001479436"/>
    </source>
</evidence>
<dbReference type="Proteomes" id="UP001479436">
    <property type="component" value="Unassembled WGS sequence"/>
</dbReference>
<evidence type="ECO:0000313" key="10">
    <source>
        <dbReference type="EMBL" id="KAK9760330.1"/>
    </source>
</evidence>
<feature type="chain" id="PRO_5046381495" evidence="7">
    <location>
        <begin position="16"/>
        <end position="590"/>
    </location>
</feature>
<keyword evidence="2" id="KW-0645">Protease</keyword>
<organism evidence="10 11">
    <name type="scientific">Basidiobolus ranarum</name>
    <dbReference type="NCBI Taxonomy" id="34480"/>
    <lineage>
        <taxon>Eukaryota</taxon>
        <taxon>Fungi</taxon>
        <taxon>Fungi incertae sedis</taxon>
        <taxon>Zoopagomycota</taxon>
        <taxon>Entomophthoromycotina</taxon>
        <taxon>Basidiobolomycetes</taxon>
        <taxon>Basidiobolales</taxon>
        <taxon>Basidiobolaceae</taxon>
        <taxon>Basidiobolus</taxon>
    </lineage>
</organism>